<dbReference type="EMBL" id="JABVXQ010000005">
    <property type="protein sequence ID" value="KAF6109729.1"/>
    <property type="molecule type" value="Genomic_DNA"/>
</dbReference>
<comment type="caution">
    <text evidence="1">The sequence shown here is derived from an EMBL/GenBank/DDBJ whole genome shotgun (WGS) entry which is preliminary data.</text>
</comment>
<organism evidence="1 2">
    <name type="scientific">Phyllostomus discolor</name>
    <name type="common">pale spear-nosed bat</name>
    <dbReference type="NCBI Taxonomy" id="89673"/>
    <lineage>
        <taxon>Eukaryota</taxon>
        <taxon>Metazoa</taxon>
        <taxon>Chordata</taxon>
        <taxon>Craniata</taxon>
        <taxon>Vertebrata</taxon>
        <taxon>Euteleostomi</taxon>
        <taxon>Mammalia</taxon>
        <taxon>Eutheria</taxon>
        <taxon>Laurasiatheria</taxon>
        <taxon>Chiroptera</taxon>
        <taxon>Yangochiroptera</taxon>
        <taxon>Phyllostomidae</taxon>
        <taxon>Phyllostominae</taxon>
        <taxon>Phyllostomus</taxon>
    </lineage>
</organism>
<reference evidence="1 2" key="1">
    <citation type="journal article" date="2020" name="Nature">
        <title>Six reference-quality genomes reveal evolution of bat adaptations.</title>
        <authorList>
            <person name="Jebb D."/>
            <person name="Huang Z."/>
            <person name="Pippel M."/>
            <person name="Hughes G.M."/>
            <person name="Lavrichenko K."/>
            <person name="Devanna P."/>
            <person name="Winkler S."/>
            <person name="Jermiin L.S."/>
            <person name="Skirmuntt E.C."/>
            <person name="Katzourakis A."/>
            <person name="Burkitt-Gray L."/>
            <person name="Ray D.A."/>
            <person name="Sullivan K.A.M."/>
            <person name="Roscito J.G."/>
            <person name="Kirilenko B.M."/>
            <person name="Davalos L.M."/>
            <person name="Corthals A.P."/>
            <person name="Power M.L."/>
            <person name="Jones G."/>
            <person name="Ransome R.D."/>
            <person name="Dechmann D.K.N."/>
            <person name="Locatelli A.G."/>
            <person name="Puechmaille S.J."/>
            <person name="Fedrigo O."/>
            <person name="Jarvis E.D."/>
            <person name="Hiller M."/>
            <person name="Vernes S.C."/>
            <person name="Myers E.W."/>
            <person name="Teeling E.C."/>
        </authorList>
    </citation>
    <scope>NUCLEOTIDE SEQUENCE [LARGE SCALE GENOMIC DNA]</scope>
    <source>
        <strain evidence="1">Bat1K_MPI-CBG_1</strain>
    </source>
</reference>
<gene>
    <name evidence="1" type="ORF">HJG60_010940</name>
</gene>
<name>A0A834EAC8_9CHIR</name>
<sequence>MALGHPEQNCSPALLACNMGSGVGAHILSSAWPWPPWPDLLLPILSSHEQSFPVVPHIPGSSSVPAIPSTLTPSNTSISKPCPHQGLAQMAPPPRSLLGPSSVEITSFPLCTLIPHTQTYTHFTTLYFSLVLFSLLNRADLC</sequence>
<dbReference type="AlphaFoldDB" id="A0A834EAC8"/>
<accession>A0A834EAC8</accession>
<dbReference type="Proteomes" id="UP000664940">
    <property type="component" value="Unassembled WGS sequence"/>
</dbReference>
<protein>
    <submittedName>
        <fullName evidence="1">Uncharacterized protein</fullName>
    </submittedName>
</protein>
<proteinExistence type="predicted"/>
<evidence type="ECO:0000313" key="2">
    <source>
        <dbReference type="Proteomes" id="UP000664940"/>
    </source>
</evidence>
<evidence type="ECO:0000313" key="1">
    <source>
        <dbReference type="EMBL" id="KAF6109729.1"/>
    </source>
</evidence>